<feature type="transmembrane region" description="Helical" evidence="6">
    <location>
        <begin position="46"/>
        <end position="66"/>
    </location>
</feature>
<sequence>MPRFAIKTPSLSSLDIKYLYTRFWRAKYYLDKAEVLMYKSVQLLRASASLTVLFFLGLSSFLQLAWARSLSVSLNMSLTRTEVADKNSSVPSKLSQEMLRTCMRETDVSMSQLKLFRLSLLSNDYNNNDNAMGASNGGSDGNNMVNMDYGGSQQLSFFDLKHNEPLQCFVRCLYDKLGLVKYEMLLEDAFKTQVQNIAEHEKPEIRECMDLQSRNRCEAAYKLHLCYNHLKTLEAEQRIREVLERSEVSEQEGEADNAMKENEVPTSNDDDDVGEVIIDGVKHSEENQKNY</sequence>
<reference evidence="8" key="1">
    <citation type="submission" date="2025-08" db="UniProtKB">
        <authorList>
            <consortium name="RefSeq"/>
        </authorList>
    </citation>
    <scope>IDENTIFICATION</scope>
    <source>
        <strain evidence="8">11010-0011.00</strain>
        <tissue evidence="8">Whole body</tissue>
    </source>
</reference>
<dbReference type="Gene3D" id="1.10.238.20">
    <property type="entry name" value="Pheromone/general odorant binding protein domain"/>
    <property type="match status" value="1"/>
</dbReference>
<evidence type="ECO:0000256" key="5">
    <source>
        <dbReference type="SAM" id="MobiDB-lite"/>
    </source>
</evidence>
<dbReference type="PANTHER" id="PTHR11857:SF43">
    <property type="entry name" value="GEO07291P1-RELATED"/>
    <property type="match status" value="1"/>
</dbReference>
<dbReference type="Proteomes" id="UP000504634">
    <property type="component" value="Unplaced"/>
</dbReference>
<evidence type="ECO:0000256" key="2">
    <source>
        <dbReference type="ARBA" id="ARBA00008098"/>
    </source>
</evidence>
<evidence type="ECO:0000313" key="8">
    <source>
        <dbReference type="RefSeq" id="XP_030387820.1"/>
    </source>
</evidence>
<protein>
    <submittedName>
        <fullName evidence="8">Uncharacterized protein LOC115634303</fullName>
    </submittedName>
</protein>
<gene>
    <name evidence="8" type="primary">LOC115634303</name>
</gene>
<dbReference type="OrthoDB" id="8034437at2759"/>
<dbReference type="InterPro" id="IPR036728">
    <property type="entry name" value="PBP_GOBP_sf"/>
</dbReference>
<evidence type="ECO:0000256" key="3">
    <source>
        <dbReference type="ARBA" id="ARBA00022525"/>
    </source>
</evidence>
<proteinExistence type="inferred from homology"/>
<keyword evidence="6" id="KW-1133">Transmembrane helix</keyword>
<keyword evidence="4" id="KW-0732">Signal</keyword>
<evidence type="ECO:0000256" key="4">
    <source>
        <dbReference type="ARBA" id="ARBA00022729"/>
    </source>
</evidence>
<organism evidence="7 8">
    <name type="scientific">Drosophila lebanonensis</name>
    <name type="common">Fruit fly</name>
    <name type="synonym">Scaptodrosophila lebanonensis</name>
    <dbReference type="NCBI Taxonomy" id="7225"/>
    <lineage>
        <taxon>Eukaryota</taxon>
        <taxon>Metazoa</taxon>
        <taxon>Ecdysozoa</taxon>
        <taxon>Arthropoda</taxon>
        <taxon>Hexapoda</taxon>
        <taxon>Insecta</taxon>
        <taxon>Pterygota</taxon>
        <taxon>Neoptera</taxon>
        <taxon>Endopterygota</taxon>
        <taxon>Diptera</taxon>
        <taxon>Brachycera</taxon>
        <taxon>Muscomorpha</taxon>
        <taxon>Ephydroidea</taxon>
        <taxon>Drosophilidae</taxon>
        <taxon>Scaptodrosophila</taxon>
    </lineage>
</organism>
<comment type="similarity">
    <text evidence="2">Belongs to the PBP/GOBP family.</text>
</comment>
<keyword evidence="3" id="KW-0964">Secreted</keyword>
<dbReference type="RefSeq" id="XP_030387820.1">
    <property type="nucleotide sequence ID" value="XM_030531960.1"/>
</dbReference>
<evidence type="ECO:0000256" key="1">
    <source>
        <dbReference type="ARBA" id="ARBA00004613"/>
    </source>
</evidence>
<keyword evidence="6" id="KW-0472">Membrane</keyword>
<keyword evidence="7" id="KW-1185">Reference proteome</keyword>
<dbReference type="AlphaFoldDB" id="A0A6J2UI43"/>
<feature type="region of interest" description="Disordered" evidence="5">
    <location>
        <begin position="245"/>
        <end position="291"/>
    </location>
</feature>
<dbReference type="GO" id="GO:0007608">
    <property type="term" value="P:sensory perception of smell"/>
    <property type="evidence" value="ECO:0007669"/>
    <property type="project" value="TreeGrafter"/>
</dbReference>
<dbReference type="Pfam" id="PF01395">
    <property type="entry name" value="PBP_GOBP"/>
    <property type="match status" value="1"/>
</dbReference>
<name>A0A6J2UI43_DROLE</name>
<feature type="compositionally biased region" description="Basic and acidic residues" evidence="5">
    <location>
        <begin position="280"/>
        <end position="291"/>
    </location>
</feature>
<dbReference type="GO" id="GO:0005615">
    <property type="term" value="C:extracellular space"/>
    <property type="evidence" value="ECO:0007669"/>
    <property type="project" value="TreeGrafter"/>
</dbReference>
<dbReference type="SUPFAM" id="SSF47565">
    <property type="entry name" value="Insect pheromone/odorant-binding proteins"/>
    <property type="match status" value="1"/>
</dbReference>
<dbReference type="CDD" id="cd23992">
    <property type="entry name" value="PBP_GOBP"/>
    <property type="match status" value="1"/>
</dbReference>
<accession>A0A6J2UI43</accession>
<dbReference type="InterPro" id="IPR006170">
    <property type="entry name" value="PBP/GOBP"/>
</dbReference>
<dbReference type="CTD" id="170882"/>
<keyword evidence="6" id="KW-0812">Transmembrane</keyword>
<dbReference type="GO" id="GO:0005549">
    <property type="term" value="F:odorant binding"/>
    <property type="evidence" value="ECO:0007669"/>
    <property type="project" value="InterPro"/>
</dbReference>
<evidence type="ECO:0000256" key="6">
    <source>
        <dbReference type="SAM" id="Phobius"/>
    </source>
</evidence>
<dbReference type="PANTHER" id="PTHR11857">
    <property type="entry name" value="ODORANT BINDING PROTEIN-RELATED"/>
    <property type="match status" value="1"/>
</dbReference>
<evidence type="ECO:0000313" key="7">
    <source>
        <dbReference type="Proteomes" id="UP000504634"/>
    </source>
</evidence>
<comment type="subcellular location">
    <subcellularLocation>
        <location evidence="1">Secreted</location>
    </subcellularLocation>
</comment>
<dbReference type="GeneID" id="115634303"/>